<evidence type="ECO:0000259" key="2">
    <source>
        <dbReference type="PROSITE" id="PS00028"/>
    </source>
</evidence>
<dbReference type="EMBL" id="JAHWGI010001400">
    <property type="protein sequence ID" value="KAK3929374.1"/>
    <property type="molecule type" value="Genomic_DNA"/>
</dbReference>
<reference evidence="3" key="2">
    <citation type="journal article" date="2023" name="BMC Genomics">
        <title>Pest status, molecular evolution, and epigenetic factors derived from the genome assembly of Frankliniella fusca, a thysanopteran phytovirus vector.</title>
        <authorList>
            <person name="Catto M.A."/>
            <person name="Labadie P.E."/>
            <person name="Jacobson A.L."/>
            <person name="Kennedy G.G."/>
            <person name="Srinivasan R."/>
            <person name="Hunt B.G."/>
        </authorList>
    </citation>
    <scope>NUCLEOTIDE SEQUENCE</scope>
    <source>
        <strain evidence="3">PL_HMW_Pooled</strain>
    </source>
</reference>
<reference evidence="3" key="1">
    <citation type="submission" date="2021-07" db="EMBL/GenBank/DDBJ databases">
        <authorList>
            <person name="Catto M.A."/>
            <person name="Jacobson A."/>
            <person name="Kennedy G."/>
            <person name="Labadie P."/>
            <person name="Hunt B.G."/>
            <person name="Srinivasan R."/>
        </authorList>
    </citation>
    <scope>NUCLEOTIDE SEQUENCE</scope>
    <source>
        <strain evidence="3">PL_HMW_Pooled</strain>
        <tissue evidence="3">Head</tissue>
    </source>
</reference>
<sequence length="1084" mass="123417">MENWSGPELEGALRDEGLDDEALATLRDLNPDYRCFQCNLVIRGMNAFQAHLQERYHTPPFRCGEFNCYASYSHRKSLYGHLRDHHVTSGVTTSTTSCLPPPPPPPPPPPVNEEEEVQDEGCNLQKAAEHSILHLRSMAYMTTVGIEAVTEQCHSLMQNTATHLKQKVLEYLSVPDQEKNLDQLLKEFSIGDPLEKLKTKPQQLACFEKKYSLLRPQEVFLGDTFDSRQHPKRPRHEPVQTHRSYQYVSIRDILHGVMNDPELRKLILSEKPSSDGFLRSFRDGALYDTLPPDLKNAIRITIYVDDLEVLQALSSRAGAYKIAGIYFGIQNLPAELNGLLTYIYVVALAFADDAKHQEVWNLFLADMQKLETEGLNVVINGEQCNFKAVLVAQIGDTLAAHEVLGLVSPSCNAFCRWCYILRKEMWVNGTMKGVPRTPEKHAEDIRGCNNVVVRKASGVRGPPLIHGLRFFHGVKSSVPDIFHDLNQGVCKMEVKLALREYICKKKYLTIKQLNERVQFFDYGFTDKRNKPSPNFTARSLNDIKSYNLHQTGAQMWCLVRTFPFLLGDLIPEGDKLFKLICLLIDIMKILFAYSICEDDLQNLESLIFEHHNLFQEIFPGVEERSVATQEEDVQLQVDLENSFENPDDPEVVVFENPDNNQVGEEREEEELELPEENFHNEETVPHDDDIEILEQAEVGNESTEAGSTVGARNKKPKVIRLINKHHHMLHYVDFIRNFGPLILYWCIRYEAKHYFFKLCATVCHNFKNILKTLMEILQMKIVADRLKPSNRLTLGKRGKKIIYVSEALHRRELFAYGLLPRNRVYKVNFLVSNGVDYRPGLFVMEQLRTEFAPPKFSCIKAVYVSMCEKHIYLLVQEWQTLMYDSRYCAYRVSPLKGSSITVKEAHTLPCYRLLSSWTPEKISGKHLLGMDESDLIKIGLKTGPRMDILSFVRKCREHNHHDQGDNNATGLGLSRFTSSIVKPIGIKKKILSAWSQAISSDTTPTSSQSLAVSVQQSFSSQEKSADSINDHLDSAVYQSMSLDDTHSSSVMQSPFLSQSANQGHSSSFQVHVSFIHCLTPVDGC</sequence>
<dbReference type="Gene3D" id="1.10.150.50">
    <property type="entry name" value="Transcription Factor, Ets-1"/>
    <property type="match status" value="1"/>
</dbReference>
<gene>
    <name evidence="3" type="ORF">KUF71_018011</name>
</gene>
<dbReference type="PANTHER" id="PTHR31912">
    <property type="entry name" value="IP13529P"/>
    <property type="match status" value="1"/>
</dbReference>
<dbReference type="Gene3D" id="3.30.160.60">
    <property type="entry name" value="Classic Zinc Finger"/>
    <property type="match status" value="1"/>
</dbReference>
<dbReference type="PROSITE" id="PS00028">
    <property type="entry name" value="ZINC_FINGER_C2H2_1"/>
    <property type="match status" value="1"/>
</dbReference>
<dbReference type="Proteomes" id="UP001219518">
    <property type="component" value="Unassembled WGS sequence"/>
</dbReference>
<feature type="compositionally biased region" description="Pro residues" evidence="1">
    <location>
        <begin position="99"/>
        <end position="111"/>
    </location>
</feature>
<evidence type="ECO:0000256" key="1">
    <source>
        <dbReference type="SAM" id="MobiDB-lite"/>
    </source>
</evidence>
<proteinExistence type="predicted"/>
<comment type="caution">
    <text evidence="3">The sequence shown here is derived from an EMBL/GenBank/DDBJ whole genome shotgun (WGS) entry which is preliminary data.</text>
</comment>
<dbReference type="PANTHER" id="PTHR31912:SF34">
    <property type="entry name" value="NOTOCHORD-RELATED PROTEIN"/>
    <property type="match status" value="1"/>
</dbReference>
<evidence type="ECO:0000313" key="3">
    <source>
        <dbReference type="EMBL" id="KAK3929374.1"/>
    </source>
</evidence>
<evidence type="ECO:0000313" key="4">
    <source>
        <dbReference type="Proteomes" id="UP001219518"/>
    </source>
</evidence>
<dbReference type="InterPro" id="IPR013087">
    <property type="entry name" value="Znf_C2H2_type"/>
</dbReference>
<organism evidence="3 4">
    <name type="scientific">Frankliniella fusca</name>
    <dbReference type="NCBI Taxonomy" id="407009"/>
    <lineage>
        <taxon>Eukaryota</taxon>
        <taxon>Metazoa</taxon>
        <taxon>Ecdysozoa</taxon>
        <taxon>Arthropoda</taxon>
        <taxon>Hexapoda</taxon>
        <taxon>Insecta</taxon>
        <taxon>Pterygota</taxon>
        <taxon>Neoptera</taxon>
        <taxon>Paraneoptera</taxon>
        <taxon>Thysanoptera</taxon>
        <taxon>Terebrantia</taxon>
        <taxon>Thripoidea</taxon>
        <taxon>Thripidae</taxon>
        <taxon>Frankliniella</taxon>
    </lineage>
</organism>
<keyword evidence="4" id="KW-1185">Reference proteome</keyword>
<name>A0AAE1LSM1_9NEOP</name>
<feature type="domain" description="C2H2-type" evidence="2">
    <location>
        <begin position="35"/>
        <end position="57"/>
    </location>
</feature>
<dbReference type="SUPFAM" id="SSF101447">
    <property type="entry name" value="Formin homology 2 domain (FH2 domain)"/>
    <property type="match status" value="1"/>
</dbReference>
<feature type="region of interest" description="Disordered" evidence="1">
    <location>
        <begin position="90"/>
        <end position="115"/>
    </location>
</feature>
<dbReference type="AlphaFoldDB" id="A0AAE1LSM1"/>
<dbReference type="InterPro" id="IPR013761">
    <property type="entry name" value="SAM/pointed_sf"/>
</dbReference>
<protein>
    <submittedName>
        <fullName evidence="3">Zinc finger protein zfp-2</fullName>
    </submittedName>
</protein>
<dbReference type="SMART" id="SM00355">
    <property type="entry name" value="ZnF_C2H2"/>
    <property type="match status" value="2"/>
</dbReference>
<accession>A0AAE1LSM1</accession>